<dbReference type="SMART" id="SM00387">
    <property type="entry name" value="HATPase_c"/>
    <property type="match status" value="1"/>
</dbReference>
<dbReference type="AlphaFoldDB" id="A0A1V2ABG4"/>
<evidence type="ECO:0000256" key="5">
    <source>
        <dbReference type="ARBA" id="ARBA00022475"/>
    </source>
</evidence>
<dbReference type="STRING" id="1714355.BTO28_02400"/>
<evidence type="ECO:0000256" key="16">
    <source>
        <dbReference type="SAM" id="Phobius"/>
    </source>
</evidence>
<dbReference type="InterPro" id="IPR041610">
    <property type="entry name" value="ArlS_N"/>
</dbReference>
<evidence type="ECO:0000256" key="4">
    <source>
        <dbReference type="ARBA" id="ARBA00015735"/>
    </source>
</evidence>
<dbReference type="SMART" id="SM00388">
    <property type="entry name" value="HisKA"/>
    <property type="match status" value="1"/>
</dbReference>
<evidence type="ECO:0000313" key="20">
    <source>
        <dbReference type="Proteomes" id="UP000188613"/>
    </source>
</evidence>
<dbReference type="FunFam" id="1.10.287.130:FF:000001">
    <property type="entry name" value="Two-component sensor histidine kinase"/>
    <property type="match status" value="1"/>
</dbReference>
<evidence type="ECO:0000256" key="2">
    <source>
        <dbReference type="ARBA" id="ARBA00004651"/>
    </source>
</evidence>
<protein>
    <recommendedName>
        <fullName evidence="4">Signal transduction histidine-protein kinase ArlS</fullName>
        <ecNumber evidence="3">2.7.13.3</ecNumber>
    </recommendedName>
</protein>
<dbReference type="SUPFAM" id="SSF158472">
    <property type="entry name" value="HAMP domain-like"/>
    <property type="match status" value="1"/>
</dbReference>
<feature type="transmembrane region" description="Helical" evidence="16">
    <location>
        <begin position="20"/>
        <end position="40"/>
    </location>
</feature>
<feature type="domain" description="Histidine kinase" evidence="17">
    <location>
        <begin position="251"/>
        <end position="468"/>
    </location>
</feature>
<accession>A0A1V2ABG4</accession>
<comment type="caution">
    <text evidence="19">The sequence shown here is derived from an EMBL/GenBank/DDBJ whole genome shotgun (WGS) entry which is preliminary data.</text>
</comment>
<evidence type="ECO:0000256" key="6">
    <source>
        <dbReference type="ARBA" id="ARBA00022553"/>
    </source>
</evidence>
<dbReference type="Pfam" id="PF18719">
    <property type="entry name" value="ArlS_N"/>
    <property type="match status" value="1"/>
</dbReference>
<evidence type="ECO:0000256" key="11">
    <source>
        <dbReference type="ARBA" id="ARBA00022840"/>
    </source>
</evidence>
<dbReference type="PANTHER" id="PTHR45528">
    <property type="entry name" value="SENSOR HISTIDINE KINASE CPXA"/>
    <property type="match status" value="1"/>
</dbReference>
<dbReference type="InterPro" id="IPR036097">
    <property type="entry name" value="HisK_dim/P_sf"/>
</dbReference>
<name>A0A1V2ABG4_9BACI</name>
<dbReference type="InterPro" id="IPR003661">
    <property type="entry name" value="HisK_dim/P_dom"/>
</dbReference>
<evidence type="ECO:0000259" key="17">
    <source>
        <dbReference type="PROSITE" id="PS50109"/>
    </source>
</evidence>
<evidence type="ECO:0000256" key="7">
    <source>
        <dbReference type="ARBA" id="ARBA00022679"/>
    </source>
</evidence>
<dbReference type="PRINTS" id="PR00344">
    <property type="entry name" value="BCTRLSENSOR"/>
</dbReference>
<evidence type="ECO:0000256" key="3">
    <source>
        <dbReference type="ARBA" id="ARBA00012438"/>
    </source>
</evidence>
<evidence type="ECO:0000256" key="13">
    <source>
        <dbReference type="ARBA" id="ARBA00023012"/>
    </source>
</evidence>
<keyword evidence="15" id="KW-0175">Coiled coil</keyword>
<dbReference type="PANTHER" id="PTHR45528:SF12">
    <property type="entry name" value="SENSOR HISTIDINE KINASE ARSS"/>
    <property type="match status" value="1"/>
</dbReference>
<dbReference type="OrthoDB" id="9786919at2"/>
<dbReference type="InterPro" id="IPR003660">
    <property type="entry name" value="HAMP_dom"/>
</dbReference>
<keyword evidence="7" id="KW-0808">Transferase</keyword>
<feature type="coiled-coil region" evidence="15">
    <location>
        <begin position="282"/>
        <end position="309"/>
    </location>
</feature>
<dbReference type="Pfam" id="PF00672">
    <property type="entry name" value="HAMP"/>
    <property type="match status" value="1"/>
</dbReference>
<evidence type="ECO:0000256" key="14">
    <source>
        <dbReference type="ARBA" id="ARBA00023136"/>
    </source>
</evidence>
<evidence type="ECO:0000256" key="12">
    <source>
        <dbReference type="ARBA" id="ARBA00022989"/>
    </source>
</evidence>
<dbReference type="Gene3D" id="1.10.287.130">
    <property type="match status" value="1"/>
</dbReference>
<evidence type="ECO:0000256" key="9">
    <source>
        <dbReference type="ARBA" id="ARBA00022741"/>
    </source>
</evidence>
<evidence type="ECO:0000256" key="10">
    <source>
        <dbReference type="ARBA" id="ARBA00022777"/>
    </source>
</evidence>
<dbReference type="InterPro" id="IPR050398">
    <property type="entry name" value="HssS/ArlS-like"/>
</dbReference>
<dbReference type="PROSITE" id="PS50109">
    <property type="entry name" value="HIS_KIN"/>
    <property type="match status" value="1"/>
</dbReference>
<dbReference type="SUPFAM" id="SSF47384">
    <property type="entry name" value="Homodimeric domain of signal transducing histidine kinase"/>
    <property type="match status" value="1"/>
</dbReference>
<dbReference type="FunFam" id="3.30.565.10:FF:000006">
    <property type="entry name" value="Sensor histidine kinase WalK"/>
    <property type="match status" value="1"/>
</dbReference>
<dbReference type="InterPro" id="IPR036890">
    <property type="entry name" value="HATPase_C_sf"/>
</dbReference>
<dbReference type="InterPro" id="IPR005467">
    <property type="entry name" value="His_kinase_dom"/>
</dbReference>
<dbReference type="CDD" id="cd00082">
    <property type="entry name" value="HisKA"/>
    <property type="match status" value="1"/>
</dbReference>
<dbReference type="Proteomes" id="UP000188613">
    <property type="component" value="Unassembled WGS sequence"/>
</dbReference>
<reference evidence="19 20" key="1">
    <citation type="submission" date="2016-12" db="EMBL/GenBank/DDBJ databases">
        <title>Domibacillus sp. SAB 38T whole genome sequencing.</title>
        <authorList>
            <person name="Verma A."/>
            <person name="Ojha A.K."/>
            <person name="Krishnamurthi S."/>
        </authorList>
    </citation>
    <scope>NUCLEOTIDE SEQUENCE [LARGE SCALE GENOMIC DNA]</scope>
    <source>
        <strain evidence="19 20">SAB 38</strain>
    </source>
</reference>
<keyword evidence="20" id="KW-1185">Reference proteome</keyword>
<gene>
    <name evidence="19" type="ORF">BTO28_02400</name>
</gene>
<dbReference type="EMBL" id="MSFI01000003">
    <property type="protein sequence ID" value="OMP68338.1"/>
    <property type="molecule type" value="Genomic_DNA"/>
</dbReference>
<keyword evidence="14 16" id="KW-0472">Membrane</keyword>
<evidence type="ECO:0000256" key="8">
    <source>
        <dbReference type="ARBA" id="ARBA00022692"/>
    </source>
</evidence>
<dbReference type="GO" id="GO:0000155">
    <property type="term" value="F:phosphorelay sensor kinase activity"/>
    <property type="evidence" value="ECO:0007669"/>
    <property type="project" value="InterPro"/>
</dbReference>
<dbReference type="GO" id="GO:0005886">
    <property type="term" value="C:plasma membrane"/>
    <property type="evidence" value="ECO:0007669"/>
    <property type="project" value="UniProtKB-SubCell"/>
</dbReference>
<dbReference type="PROSITE" id="PS50885">
    <property type="entry name" value="HAMP"/>
    <property type="match status" value="1"/>
</dbReference>
<keyword evidence="8 16" id="KW-0812">Transmembrane</keyword>
<keyword evidence="5" id="KW-1003">Cell membrane</keyword>
<comment type="subcellular location">
    <subcellularLocation>
        <location evidence="2">Cell membrane</location>
        <topology evidence="2">Multi-pass membrane protein</topology>
    </subcellularLocation>
</comment>
<keyword evidence="13" id="KW-0902">Two-component regulatory system</keyword>
<evidence type="ECO:0000313" key="19">
    <source>
        <dbReference type="EMBL" id="OMP68338.1"/>
    </source>
</evidence>
<dbReference type="Pfam" id="PF02518">
    <property type="entry name" value="HATPase_c"/>
    <property type="match status" value="1"/>
</dbReference>
<dbReference type="InterPro" id="IPR003594">
    <property type="entry name" value="HATPase_dom"/>
</dbReference>
<organism evidence="19 20">
    <name type="scientific">Domibacillus epiphyticus</name>
    <dbReference type="NCBI Taxonomy" id="1714355"/>
    <lineage>
        <taxon>Bacteria</taxon>
        <taxon>Bacillati</taxon>
        <taxon>Bacillota</taxon>
        <taxon>Bacilli</taxon>
        <taxon>Bacillales</taxon>
        <taxon>Bacillaceae</taxon>
        <taxon>Domibacillus</taxon>
    </lineage>
</organism>
<proteinExistence type="predicted"/>
<feature type="transmembrane region" description="Helical" evidence="16">
    <location>
        <begin position="166"/>
        <end position="188"/>
    </location>
</feature>
<dbReference type="RefSeq" id="WP_076763697.1">
    <property type="nucleotide sequence ID" value="NZ_MSFI01000003.1"/>
</dbReference>
<keyword evidence="11" id="KW-0067">ATP-binding</keyword>
<dbReference type="EC" id="2.7.13.3" evidence="3"/>
<dbReference type="Pfam" id="PF00512">
    <property type="entry name" value="HisKA"/>
    <property type="match status" value="1"/>
</dbReference>
<keyword evidence="6" id="KW-0597">Phosphoprotein</keyword>
<evidence type="ECO:0000256" key="15">
    <source>
        <dbReference type="SAM" id="Coils"/>
    </source>
</evidence>
<sequence length="469" mass="53754">MKKWSSYFSGLPIKWKITIWSSAFMFILFFSYLVLQYMIIEHRSLNYEKQNINRQLEEMLVIIESNNQPLTIEEIKKSENDFSRINDEDQLTRIIDEKGNIVLSVSDGYPETEIIPLPVKSKKFEIVRNSEDPLLILRAPIVTDEFVGTVEIIRSMEMFDDFIDNIFFVLVAAGLGGLLLSFLGGTFLSRQLLSNVRVMTDTMQKIKVNGLEERVPVYETNDEIAQLGKLFNELMDDLEESFTQQKQFVEDASHELRTPLAIIHGHLSLLNRWGKDDPEVLNKSLQSSLKEVERLIQLVQELLELSRAETGTTGPSEVRQVQADHLIQSVKRNFELLHPDYVFTVHMQGDTPYVSIPSRYLEQVLIILLDNAVKFSTNKKEIIITCTSEKQIMRIQVIDKGIGIPKQDIPYVLNRFYRVDKARSRKQGGLGLGLAIAKRWVEKYNGTISIQSKEGEGTTFTITFPAALL</sequence>
<dbReference type="CDD" id="cd06225">
    <property type="entry name" value="HAMP"/>
    <property type="match status" value="1"/>
</dbReference>
<dbReference type="SMART" id="SM00304">
    <property type="entry name" value="HAMP"/>
    <property type="match status" value="1"/>
</dbReference>
<dbReference type="InterPro" id="IPR004358">
    <property type="entry name" value="Sig_transdc_His_kin-like_C"/>
</dbReference>
<dbReference type="Gene3D" id="3.30.565.10">
    <property type="entry name" value="Histidine kinase-like ATPase, C-terminal domain"/>
    <property type="match status" value="1"/>
</dbReference>
<keyword evidence="9" id="KW-0547">Nucleotide-binding</keyword>
<keyword evidence="10 19" id="KW-0418">Kinase</keyword>
<evidence type="ECO:0000256" key="1">
    <source>
        <dbReference type="ARBA" id="ARBA00000085"/>
    </source>
</evidence>
<keyword evidence="12 16" id="KW-1133">Transmembrane helix</keyword>
<dbReference type="Gene3D" id="6.10.340.10">
    <property type="match status" value="1"/>
</dbReference>
<evidence type="ECO:0000259" key="18">
    <source>
        <dbReference type="PROSITE" id="PS50885"/>
    </source>
</evidence>
<feature type="domain" description="HAMP" evidence="18">
    <location>
        <begin position="190"/>
        <end position="243"/>
    </location>
</feature>
<comment type="catalytic activity">
    <reaction evidence="1">
        <text>ATP + protein L-histidine = ADP + protein N-phospho-L-histidine.</text>
        <dbReference type="EC" id="2.7.13.3"/>
    </reaction>
</comment>
<dbReference type="SUPFAM" id="SSF55874">
    <property type="entry name" value="ATPase domain of HSP90 chaperone/DNA topoisomerase II/histidine kinase"/>
    <property type="match status" value="1"/>
</dbReference>
<dbReference type="GO" id="GO:0005524">
    <property type="term" value="F:ATP binding"/>
    <property type="evidence" value="ECO:0007669"/>
    <property type="project" value="UniProtKB-KW"/>
</dbReference>
<dbReference type="CDD" id="cd00075">
    <property type="entry name" value="HATPase"/>
    <property type="match status" value="1"/>
</dbReference>